<dbReference type="Proteomes" id="UP000299102">
    <property type="component" value="Unassembled WGS sequence"/>
</dbReference>
<evidence type="ECO:0000256" key="1">
    <source>
        <dbReference type="SAM" id="MobiDB-lite"/>
    </source>
</evidence>
<keyword evidence="3" id="KW-1185">Reference proteome</keyword>
<name>A0A4C1SN01_EUMVA</name>
<feature type="compositionally biased region" description="Basic and acidic residues" evidence="1">
    <location>
        <begin position="80"/>
        <end position="91"/>
    </location>
</feature>
<dbReference type="AlphaFoldDB" id="A0A4C1SN01"/>
<organism evidence="2 3">
    <name type="scientific">Eumeta variegata</name>
    <name type="common">Bagworm moth</name>
    <name type="synonym">Eumeta japonica</name>
    <dbReference type="NCBI Taxonomy" id="151549"/>
    <lineage>
        <taxon>Eukaryota</taxon>
        <taxon>Metazoa</taxon>
        <taxon>Ecdysozoa</taxon>
        <taxon>Arthropoda</taxon>
        <taxon>Hexapoda</taxon>
        <taxon>Insecta</taxon>
        <taxon>Pterygota</taxon>
        <taxon>Neoptera</taxon>
        <taxon>Endopterygota</taxon>
        <taxon>Lepidoptera</taxon>
        <taxon>Glossata</taxon>
        <taxon>Ditrysia</taxon>
        <taxon>Tineoidea</taxon>
        <taxon>Psychidae</taxon>
        <taxon>Oiketicinae</taxon>
        <taxon>Eumeta</taxon>
    </lineage>
</organism>
<accession>A0A4C1SN01</accession>
<proteinExistence type="predicted"/>
<gene>
    <name evidence="2" type="ORF">EVAR_101858_1</name>
</gene>
<dbReference type="OrthoDB" id="410104at2759"/>
<dbReference type="EMBL" id="BGZK01000010">
    <property type="protein sequence ID" value="GBP03529.1"/>
    <property type="molecule type" value="Genomic_DNA"/>
</dbReference>
<feature type="region of interest" description="Disordered" evidence="1">
    <location>
        <begin position="66"/>
        <end position="97"/>
    </location>
</feature>
<evidence type="ECO:0000313" key="2">
    <source>
        <dbReference type="EMBL" id="GBP03529.1"/>
    </source>
</evidence>
<sequence length="97" mass="11114">MATQLSPEMLLLLTNMTEQLNLQTKTITENITAAVLQKVDKKLQPIIEQNEKLKSEVEKLNQKIQNSKQTVGETMPHSVDSQKQKSRRSEYARYVNA</sequence>
<protein>
    <submittedName>
        <fullName evidence="2">Uncharacterized protein</fullName>
    </submittedName>
</protein>
<reference evidence="2 3" key="1">
    <citation type="journal article" date="2019" name="Commun. Biol.">
        <title>The bagworm genome reveals a unique fibroin gene that provides high tensile strength.</title>
        <authorList>
            <person name="Kono N."/>
            <person name="Nakamura H."/>
            <person name="Ohtoshi R."/>
            <person name="Tomita M."/>
            <person name="Numata K."/>
            <person name="Arakawa K."/>
        </authorList>
    </citation>
    <scope>NUCLEOTIDE SEQUENCE [LARGE SCALE GENOMIC DNA]</scope>
</reference>
<comment type="caution">
    <text evidence="2">The sequence shown here is derived from an EMBL/GenBank/DDBJ whole genome shotgun (WGS) entry which is preliminary data.</text>
</comment>
<evidence type="ECO:0000313" key="3">
    <source>
        <dbReference type="Proteomes" id="UP000299102"/>
    </source>
</evidence>